<dbReference type="EMBL" id="JXTB01000462">
    <property type="protein sequence ID" value="PON39571.1"/>
    <property type="molecule type" value="Genomic_DNA"/>
</dbReference>
<evidence type="ECO:0000313" key="1">
    <source>
        <dbReference type="EMBL" id="PON39571.1"/>
    </source>
</evidence>
<dbReference type="STRING" id="3476.A0A2P5ASV8"/>
<proteinExistence type="predicted"/>
<dbReference type="AlphaFoldDB" id="A0A2P5ASV8"/>
<keyword evidence="2" id="KW-1185">Reference proteome</keyword>
<comment type="caution">
    <text evidence="1">The sequence shown here is derived from an EMBL/GenBank/DDBJ whole genome shotgun (WGS) entry which is preliminary data.</text>
</comment>
<organism evidence="1 2">
    <name type="scientific">Parasponia andersonii</name>
    <name type="common">Sponia andersonii</name>
    <dbReference type="NCBI Taxonomy" id="3476"/>
    <lineage>
        <taxon>Eukaryota</taxon>
        <taxon>Viridiplantae</taxon>
        <taxon>Streptophyta</taxon>
        <taxon>Embryophyta</taxon>
        <taxon>Tracheophyta</taxon>
        <taxon>Spermatophyta</taxon>
        <taxon>Magnoliopsida</taxon>
        <taxon>eudicotyledons</taxon>
        <taxon>Gunneridae</taxon>
        <taxon>Pentapetalae</taxon>
        <taxon>rosids</taxon>
        <taxon>fabids</taxon>
        <taxon>Rosales</taxon>
        <taxon>Cannabaceae</taxon>
        <taxon>Parasponia</taxon>
    </lineage>
</organism>
<dbReference type="Proteomes" id="UP000237105">
    <property type="component" value="Unassembled WGS sequence"/>
</dbReference>
<reference evidence="2" key="1">
    <citation type="submission" date="2016-06" db="EMBL/GenBank/DDBJ databases">
        <title>Parallel loss of symbiosis genes in relatives of nitrogen-fixing non-legume Parasponia.</title>
        <authorList>
            <person name="Van Velzen R."/>
            <person name="Holmer R."/>
            <person name="Bu F."/>
            <person name="Rutten L."/>
            <person name="Van Zeijl A."/>
            <person name="Liu W."/>
            <person name="Santuari L."/>
            <person name="Cao Q."/>
            <person name="Sharma T."/>
            <person name="Shen D."/>
            <person name="Roswanjaya Y."/>
            <person name="Wardhani T."/>
            <person name="Kalhor M.S."/>
            <person name="Jansen J."/>
            <person name="Van den Hoogen J."/>
            <person name="Gungor B."/>
            <person name="Hartog M."/>
            <person name="Hontelez J."/>
            <person name="Verver J."/>
            <person name="Yang W.-C."/>
            <person name="Schijlen E."/>
            <person name="Repin R."/>
            <person name="Schilthuizen M."/>
            <person name="Schranz E."/>
            <person name="Heidstra R."/>
            <person name="Miyata K."/>
            <person name="Fedorova E."/>
            <person name="Kohlen W."/>
            <person name="Bisseling T."/>
            <person name="Smit S."/>
            <person name="Geurts R."/>
        </authorList>
    </citation>
    <scope>NUCLEOTIDE SEQUENCE [LARGE SCALE GENOMIC DNA]</scope>
    <source>
        <strain evidence="2">cv. WU1-14</strain>
    </source>
</reference>
<accession>A0A2P5ASV8</accession>
<gene>
    <name evidence="1" type="ORF">PanWU01x14_304060</name>
</gene>
<name>A0A2P5ASV8_PARAD</name>
<evidence type="ECO:0000313" key="2">
    <source>
        <dbReference type="Proteomes" id="UP000237105"/>
    </source>
</evidence>
<sequence>MKHFFKVNLIPESNQSIDQYLGSYVYPLLEETRAQLYSSMEFLYQAPYAKLVDFKDSKPHGTRLEFIKFKLTNGRIDSMIVARGHTKLCLGISSFKQMLNQKLFPTWIGVADHGPFYPSLKSERMIA</sequence>
<protein>
    <submittedName>
        <fullName evidence="1">Uncharacterized protein</fullName>
    </submittedName>
</protein>
<dbReference type="OrthoDB" id="3156807at2759"/>